<dbReference type="AlphaFoldDB" id="A0A4Y2MAA4"/>
<reference evidence="1 2" key="1">
    <citation type="journal article" date="2019" name="Sci. Rep.">
        <title>Orb-weaving spider Araneus ventricosus genome elucidates the spidroin gene catalogue.</title>
        <authorList>
            <person name="Kono N."/>
            <person name="Nakamura H."/>
            <person name="Ohtoshi R."/>
            <person name="Moran D.A.P."/>
            <person name="Shinohara A."/>
            <person name="Yoshida Y."/>
            <person name="Fujiwara M."/>
            <person name="Mori M."/>
            <person name="Tomita M."/>
            <person name="Arakawa K."/>
        </authorList>
    </citation>
    <scope>NUCLEOTIDE SEQUENCE [LARGE SCALE GENOMIC DNA]</scope>
</reference>
<sequence length="94" mass="10550">MGEDAIQYFHKDVMSLSCLASLIVGREFYRGKHGVTGSSRSGTPDLVEKSVIPENATLFSIFLLGKEILLNIRENPCDVTACQTVYKDRVWVRK</sequence>
<proteinExistence type="predicted"/>
<comment type="caution">
    <text evidence="1">The sequence shown here is derived from an EMBL/GenBank/DDBJ whole genome shotgun (WGS) entry which is preliminary data.</text>
</comment>
<organism evidence="1 2">
    <name type="scientific">Araneus ventricosus</name>
    <name type="common">Orbweaver spider</name>
    <name type="synonym">Epeira ventricosa</name>
    <dbReference type="NCBI Taxonomy" id="182803"/>
    <lineage>
        <taxon>Eukaryota</taxon>
        <taxon>Metazoa</taxon>
        <taxon>Ecdysozoa</taxon>
        <taxon>Arthropoda</taxon>
        <taxon>Chelicerata</taxon>
        <taxon>Arachnida</taxon>
        <taxon>Araneae</taxon>
        <taxon>Araneomorphae</taxon>
        <taxon>Entelegynae</taxon>
        <taxon>Araneoidea</taxon>
        <taxon>Araneidae</taxon>
        <taxon>Araneus</taxon>
    </lineage>
</organism>
<evidence type="ECO:0000313" key="1">
    <source>
        <dbReference type="EMBL" id="GBN23434.1"/>
    </source>
</evidence>
<dbReference type="Proteomes" id="UP000499080">
    <property type="component" value="Unassembled WGS sequence"/>
</dbReference>
<accession>A0A4Y2MAA4</accession>
<feature type="non-terminal residue" evidence="1">
    <location>
        <position position="94"/>
    </location>
</feature>
<protein>
    <submittedName>
        <fullName evidence="1">Uncharacterized protein</fullName>
    </submittedName>
</protein>
<gene>
    <name evidence="1" type="ORF">AVEN_46623_1</name>
</gene>
<evidence type="ECO:0000313" key="2">
    <source>
        <dbReference type="Proteomes" id="UP000499080"/>
    </source>
</evidence>
<keyword evidence="2" id="KW-1185">Reference proteome</keyword>
<dbReference type="EMBL" id="BGPR01203215">
    <property type="protein sequence ID" value="GBN23434.1"/>
    <property type="molecule type" value="Genomic_DNA"/>
</dbReference>
<name>A0A4Y2MAA4_ARAVE</name>